<dbReference type="EMBL" id="JAHSPG010000016">
    <property type="protein sequence ID" value="MBV4359999.1"/>
    <property type="molecule type" value="Genomic_DNA"/>
</dbReference>
<protein>
    <submittedName>
        <fullName evidence="1">Uncharacterized protein</fullName>
    </submittedName>
</protein>
<reference evidence="1" key="1">
    <citation type="submission" date="2021-06" db="EMBL/GenBank/DDBJ databases">
        <authorList>
            <person name="Huq M.A."/>
        </authorList>
    </citation>
    <scope>NUCLEOTIDE SEQUENCE</scope>
    <source>
        <strain evidence="1">MAH-26</strain>
    </source>
</reference>
<name>A0A9E2SF52_9BACT</name>
<sequence length="101" mass="11605">MNFNFVTKTSAIDNAGYYSLLRKMTSKLKQIQEEFGNIDSAELELYETYKDESEKDKVALLKLSLHNIIISGYSISKRWEDALLDAFDTLRSKMEGKQVVS</sequence>
<dbReference type="RefSeq" id="WP_217794254.1">
    <property type="nucleotide sequence ID" value="NZ_JAHSPG010000016.1"/>
</dbReference>
<keyword evidence="2" id="KW-1185">Reference proteome</keyword>
<dbReference type="AlphaFoldDB" id="A0A9E2SF52"/>
<evidence type="ECO:0000313" key="1">
    <source>
        <dbReference type="EMBL" id="MBV4359999.1"/>
    </source>
</evidence>
<proteinExistence type="predicted"/>
<organism evidence="1 2">
    <name type="scientific">Pinibacter aurantiacus</name>
    <dbReference type="NCBI Taxonomy" id="2851599"/>
    <lineage>
        <taxon>Bacteria</taxon>
        <taxon>Pseudomonadati</taxon>
        <taxon>Bacteroidota</taxon>
        <taxon>Chitinophagia</taxon>
        <taxon>Chitinophagales</taxon>
        <taxon>Chitinophagaceae</taxon>
        <taxon>Pinibacter</taxon>
    </lineage>
</organism>
<gene>
    <name evidence="1" type="ORF">KTO63_22730</name>
</gene>
<accession>A0A9E2SF52</accession>
<evidence type="ECO:0000313" key="2">
    <source>
        <dbReference type="Proteomes" id="UP000812270"/>
    </source>
</evidence>
<comment type="caution">
    <text evidence="1">The sequence shown here is derived from an EMBL/GenBank/DDBJ whole genome shotgun (WGS) entry which is preliminary data.</text>
</comment>
<dbReference type="Proteomes" id="UP000812270">
    <property type="component" value="Unassembled WGS sequence"/>
</dbReference>